<sequence>MKYYMAFDLGGTNLKYAVVDREANIIEKGKFPTPKQGIEELVSLIGKTTENYKSKYEFDGVALSFPGVVDNKNGFIGGASAVPYIHGPNIRELIEKETGFRISMENDANCAALAEVWKGVAKDAEDVLFIVVGTGIGGAIIKDRKLHTGKNLYGGEFGYMITERDYEKQQFKIWSTTASTNAIVQKAAELKGICAQELNGEMVFDMAEKGDELCQKAIDYCLMSLAEGIFALQHMFDPDMIVLGGAISAREDIIDQLNKRIDILMKNISAARLYPRIERCKFNNDANIIGAVYNYMNTFNE</sequence>
<keyword evidence="3" id="KW-1185">Reference proteome</keyword>
<dbReference type="PANTHER" id="PTHR18964">
    <property type="entry name" value="ROK (REPRESSOR, ORF, KINASE) FAMILY"/>
    <property type="match status" value="1"/>
</dbReference>
<comment type="similarity">
    <text evidence="1">Belongs to the ROK (NagC/XylR) family.</text>
</comment>
<organism evidence="2 3">
    <name type="scientific">Clostridium rhizosphaerae</name>
    <dbReference type="NCBI Taxonomy" id="2803861"/>
    <lineage>
        <taxon>Bacteria</taxon>
        <taxon>Bacillati</taxon>
        <taxon>Bacillota</taxon>
        <taxon>Clostridia</taxon>
        <taxon>Eubacteriales</taxon>
        <taxon>Clostridiaceae</taxon>
        <taxon>Clostridium</taxon>
    </lineage>
</organism>
<dbReference type="InterPro" id="IPR000600">
    <property type="entry name" value="ROK"/>
</dbReference>
<dbReference type="EMBL" id="JAESWC010000004">
    <property type="protein sequence ID" value="MBL4936238.1"/>
    <property type="molecule type" value="Genomic_DNA"/>
</dbReference>
<dbReference type="CDD" id="cd24152">
    <property type="entry name" value="ASKHA_NBD_ROK-like"/>
    <property type="match status" value="1"/>
</dbReference>
<protein>
    <submittedName>
        <fullName evidence="2">ROK family protein</fullName>
    </submittedName>
</protein>
<dbReference type="InterPro" id="IPR043129">
    <property type="entry name" value="ATPase_NBD"/>
</dbReference>
<name>A0ABS1TA56_9CLOT</name>
<gene>
    <name evidence="2" type="ORF">JK636_10750</name>
</gene>
<dbReference type="RefSeq" id="WP_202748943.1">
    <property type="nucleotide sequence ID" value="NZ_JAESWC010000004.1"/>
</dbReference>
<evidence type="ECO:0000313" key="3">
    <source>
        <dbReference type="Proteomes" id="UP000632377"/>
    </source>
</evidence>
<accession>A0ABS1TA56</accession>
<dbReference type="Pfam" id="PF00480">
    <property type="entry name" value="ROK"/>
    <property type="match status" value="1"/>
</dbReference>
<comment type="caution">
    <text evidence="2">The sequence shown here is derived from an EMBL/GenBank/DDBJ whole genome shotgun (WGS) entry which is preliminary data.</text>
</comment>
<proteinExistence type="inferred from homology"/>
<dbReference type="Proteomes" id="UP000632377">
    <property type="component" value="Unassembled WGS sequence"/>
</dbReference>
<evidence type="ECO:0000313" key="2">
    <source>
        <dbReference type="EMBL" id="MBL4936238.1"/>
    </source>
</evidence>
<reference evidence="2 3" key="1">
    <citation type="submission" date="2021-01" db="EMBL/GenBank/DDBJ databases">
        <title>Genome public.</title>
        <authorList>
            <person name="Liu C."/>
            <person name="Sun Q."/>
        </authorList>
    </citation>
    <scope>NUCLEOTIDE SEQUENCE [LARGE SCALE GENOMIC DNA]</scope>
    <source>
        <strain evidence="2 3">YIM B02515</strain>
    </source>
</reference>
<dbReference type="Gene3D" id="3.30.420.40">
    <property type="match status" value="2"/>
</dbReference>
<dbReference type="PANTHER" id="PTHR18964:SF170">
    <property type="entry name" value="SUGAR KINASE"/>
    <property type="match status" value="1"/>
</dbReference>
<evidence type="ECO:0000256" key="1">
    <source>
        <dbReference type="ARBA" id="ARBA00006479"/>
    </source>
</evidence>
<dbReference type="SUPFAM" id="SSF53067">
    <property type="entry name" value="Actin-like ATPase domain"/>
    <property type="match status" value="1"/>
</dbReference>